<proteinExistence type="predicted"/>
<name>A0A371IA25_MUCPR</name>
<protein>
    <recommendedName>
        <fullName evidence="4">CCHC-type domain-containing protein</fullName>
    </recommendedName>
</protein>
<feature type="compositionally biased region" description="Basic and acidic residues" evidence="1">
    <location>
        <begin position="105"/>
        <end position="114"/>
    </location>
</feature>
<dbReference type="AlphaFoldDB" id="A0A371IA25"/>
<reference evidence="2" key="1">
    <citation type="submission" date="2018-05" db="EMBL/GenBank/DDBJ databases">
        <title>Draft genome of Mucuna pruriens seed.</title>
        <authorList>
            <person name="Nnadi N.E."/>
            <person name="Vos R."/>
            <person name="Hasami M.H."/>
            <person name="Devisetty U.K."/>
            <person name="Aguiy J.C."/>
        </authorList>
    </citation>
    <scope>NUCLEOTIDE SEQUENCE [LARGE SCALE GENOMIC DNA]</scope>
    <source>
        <strain evidence="2">JCA_2017</strain>
    </source>
</reference>
<feature type="non-terminal residue" evidence="2">
    <location>
        <position position="1"/>
    </location>
</feature>
<gene>
    <name evidence="2" type="ORF">CR513_03377</name>
</gene>
<dbReference type="PANTHER" id="PTHR35046:SF9">
    <property type="entry name" value="RNA-DIRECTED DNA POLYMERASE"/>
    <property type="match status" value="1"/>
</dbReference>
<dbReference type="EMBL" id="QJKJ01000559">
    <property type="protein sequence ID" value="RDY11898.1"/>
    <property type="molecule type" value="Genomic_DNA"/>
</dbReference>
<keyword evidence="3" id="KW-1185">Reference proteome</keyword>
<evidence type="ECO:0008006" key="4">
    <source>
        <dbReference type="Google" id="ProtNLM"/>
    </source>
</evidence>
<organism evidence="2 3">
    <name type="scientific">Mucuna pruriens</name>
    <name type="common">Velvet bean</name>
    <name type="synonym">Dolichos pruriens</name>
    <dbReference type="NCBI Taxonomy" id="157652"/>
    <lineage>
        <taxon>Eukaryota</taxon>
        <taxon>Viridiplantae</taxon>
        <taxon>Streptophyta</taxon>
        <taxon>Embryophyta</taxon>
        <taxon>Tracheophyta</taxon>
        <taxon>Spermatophyta</taxon>
        <taxon>Magnoliopsida</taxon>
        <taxon>eudicotyledons</taxon>
        <taxon>Gunneridae</taxon>
        <taxon>Pentapetalae</taxon>
        <taxon>rosids</taxon>
        <taxon>fabids</taxon>
        <taxon>Fabales</taxon>
        <taxon>Fabaceae</taxon>
        <taxon>Papilionoideae</taxon>
        <taxon>50 kb inversion clade</taxon>
        <taxon>NPAAA clade</taxon>
        <taxon>indigoferoid/millettioid clade</taxon>
        <taxon>Phaseoleae</taxon>
        <taxon>Mucuna</taxon>
    </lineage>
</organism>
<feature type="compositionally biased region" description="Polar residues" evidence="1">
    <location>
        <begin position="115"/>
        <end position="128"/>
    </location>
</feature>
<accession>A0A371IA25</accession>
<evidence type="ECO:0000313" key="3">
    <source>
        <dbReference type="Proteomes" id="UP000257109"/>
    </source>
</evidence>
<feature type="compositionally biased region" description="Basic and acidic residues" evidence="1">
    <location>
        <begin position="53"/>
        <end position="63"/>
    </location>
</feature>
<feature type="region of interest" description="Disordered" evidence="1">
    <location>
        <begin position="105"/>
        <end position="128"/>
    </location>
</feature>
<comment type="caution">
    <text evidence="2">The sequence shown here is derived from an EMBL/GenBank/DDBJ whole genome shotgun (WGS) entry which is preliminary data.</text>
</comment>
<dbReference type="Proteomes" id="UP000257109">
    <property type="component" value="Unassembled WGS sequence"/>
</dbReference>
<feature type="compositionally biased region" description="Polar residues" evidence="1">
    <location>
        <begin position="43"/>
        <end position="52"/>
    </location>
</feature>
<dbReference type="PANTHER" id="PTHR35046">
    <property type="entry name" value="ZINC KNUCKLE (CCHC-TYPE) FAMILY PROTEIN"/>
    <property type="match status" value="1"/>
</dbReference>
<evidence type="ECO:0000256" key="1">
    <source>
        <dbReference type="SAM" id="MobiDB-lite"/>
    </source>
</evidence>
<sequence>MEMDLMRVQIGESEEATMAYTLSELFHQAIKVKMQIRRRSTSRKTYMGSSSWKGKEKKKENLKRGNLPPTPYALRTSNIKCFKCLDKGSITSKCPNRRVMVIKDNEKVEIESSPREQTSSSEVESLND</sequence>
<evidence type="ECO:0000313" key="2">
    <source>
        <dbReference type="EMBL" id="RDY11898.1"/>
    </source>
</evidence>
<feature type="region of interest" description="Disordered" evidence="1">
    <location>
        <begin position="39"/>
        <end position="69"/>
    </location>
</feature>